<protein>
    <recommendedName>
        <fullName evidence="5">Transmembrane protein</fullName>
    </recommendedName>
</protein>
<evidence type="ECO:0000256" key="1">
    <source>
        <dbReference type="SAM" id="MobiDB-lite"/>
    </source>
</evidence>
<evidence type="ECO:0000256" key="2">
    <source>
        <dbReference type="SAM" id="SignalP"/>
    </source>
</evidence>
<proteinExistence type="predicted"/>
<dbReference type="EMBL" id="HG696404">
    <property type="protein sequence ID" value="CDI86961.1"/>
    <property type="molecule type" value="Genomic_DNA"/>
</dbReference>
<keyword evidence="2" id="KW-0732">Signal</keyword>
<accession>U6H2Z1</accession>
<dbReference type="AlphaFoldDB" id="U6H2Z1"/>
<feature type="region of interest" description="Disordered" evidence="1">
    <location>
        <begin position="99"/>
        <end position="180"/>
    </location>
</feature>
<feature type="signal peptide" evidence="2">
    <location>
        <begin position="1"/>
        <end position="32"/>
    </location>
</feature>
<sequence length="211" mass="23396">MPSPLLRPAGTLRFISCLILLFVEFGTLPSHSLEQIRATNASKDMFDIWMSNEFTVGDTTYTERTVVLPRERYRSVCRICYAVIASLILSFALGRISKGSNNNAKEPKDAKEEPAPTAPVLSPPPSPNPSRPLSRQGSSQDSNADDDRSHPGSPVYEASPRSPIKQQEEPPQQQPEEERKALEIYSLVGNTVLWDEALRRLFSADESPVAD</sequence>
<organism evidence="3 4">
    <name type="scientific">Eimeria praecox</name>
    <dbReference type="NCBI Taxonomy" id="51316"/>
    <lineage>
        <taxon>Eukaryota</taxon>
        <taxon>Sar</taxon>
        <taxon>Alveolata</taxon>
        <taxon>Apicomplexa</taxon>
        <taxon>Conoidasida</taxon>
        <taxon>Coccidia</taxon>
        <taxon>Eucoccidiorida</taxon>
        <taxon>Eimeriorina</taxon>
        <taxon>Eimeriidae</taxon>
        <taxon>Eimeria</taxon>
    </lineage>
</organism>
<keyword evidence="4" id="KW-1185">Reference proteome</keyword>
<gene>
    <name evidence="3" type="ORF">EPH_0074820</name>
</gene>
<evidence type="ECO:0000313" key="3">
    <source>
        <dbReference type="EMBL" id="CDI86961.1"/>
    </source>
</evidence>
<evidence type="ECO:0008006" key="5">
    <source>
        <dbReference type="Google" id="ProtNLM"/>
    </source>
</evidence>
<feature type="compositionally biased region" description="Basic and acidic residues" evidence="1">
    <location>
        <begin position="105"/>
        <end position="114"/>
    </location>
</feature>
<feature type="chain" id="PRO_5004671993" description="Transmembrane protein" evidence="2">
    <location>
        <begin position="33"/>
        <end position="211"/>
    </location>
</feature>
<reference evidence="3" key="1">
    <citation type="submission" date="2013-10" db="EMBL/GenBank/DDBJ databases">
        <title>Genomic analysis of the causative agents of coccidiosis in chickens.</title>
        <authorList>
            <person name="Reid A.J."/>
            <person name="Blake D."/>
            <person name="Billington K."/>
            <person name="Browne H."/>
            <person name="Dunn M."/>
            <person name="Hung S."/>
            <person name="Kawahara F."/>
            <person name="Miranda-Saavedra D."/>
            <person name="Mourier T."/>
            <person name="Nagra H."/>
            <person name="Otto T.D."/>
            <person name="Rawlings N."/>
            <person name="Sanchez A."/>
            <person name="Sanders M."/>
            <person name="Subramaniam C."/>
            <person name="Tay Y."/>
            <person name="Dear P."/>
            <person name="Doerig C."/>
            <person name="Gruber A."/>
            <person name="Parkinson J."/>
            <person name="Shirley M."/>
            <person name="Wan K.L."/>
            <person name="Berriman M."/>
            <person name="Tomley F."/>
            <person name="Pain A."/>
        </authorList>
    </citation>
    <scope>NUCLEOTIDE SEQUENCE [LARGE SCALE GENOMIC DNA]</scope>
    <source>
        <strain evidence="3">Houghton</strain>
    </source>
</reference>
<feature type="compositionally biased region" description="Pro residues" evidence="1">
    <location>
        <begin position="121"/>
        <end position="130"/>
    </location>
</feature>
<reference evidence="3" key="2">
    <citation type="submission" date="2013-10" db="EMBL/GenBank/DDBJ databases">
        <authorList>
            <person name="Aslett M."/>
        </authorList>
    </citation>
    <scope>NUCLEOTIDE SEQUENCE [LARGE SCALE GENOMIC DNA]</scope>
    <source>
        <strain evidence="3">Houghton</strain>
    </source>
</reference>
<dbReference type="Proteomes" id="UP000018201">
    <property type="component" value="Unassembled WGS sequence"/>
</dbReference>
<dbReference type="VEuPathDB" id="ToxoDB:EPH_0074820"/>
<name>U6H2Z1_9EIME</name>
<evidence type="ECO:0000313" key="4">
    <source>
        <dbReference type="Proteomes" id="UP000018201"/>
    </source>
</evidence>